<evidence type="ECO:0000313" key="14">
    <source>
        <dbReference type="Proteomes" id="UP000280395"/>
    </source>
</evidence>
<keyword evidence="9" id="KW-0521">NADP</keyword>
<dbReference type="InterPro" id="IPR001433">
    <property type="entry name" value="OxRdtase_FAD/NAD-bd"/>
</dbReference>
<dbReference type="PANTHER" id="PTHR47878">
    <property type="entry name" value="OXIDOREDUCTASE FAD/NAD(P)-BINDING DOMAIN PROTEIN"/>
    <property type="match status" value="1"/>
</dbReference>
<evidence type="ECO:0000256" key="3">
    <source>
        <dbReference type="ARBA" id="ARBA00011245"/>
    </source>
</evidence>
<dbReference type="GO" id="GO:0004324">
    <property type="term" value="F:ferredoxin-NADP+ reductase activity"/>
    <property type="evidence" value="ECO:0007669"/>
    <property type="project" value="UniProtKB-EC"/>
</dbReference>
<dbReference type="PRINTS" id="PR00371">
    <property type="entry name" value="FPNCR"/>
</dbReference>
<evidence type="ECO:0000256" key="5">
    <source>
        <dbReference type="ARBA" id="ARBA00013903"/>
    </source>
</evidence>
<comment type="catalytic activity">
    <reaction evidence="11">
        <text>2 reduced [2Fe-2S]-[ferredoxin] + NADP(+) + H(+) = 2 oxidized [2Fe-2S]-[ferredoxin] + NADPH</text>
        <dbReference type="Rhea" id="RHEA:20125"/>
        <dbReference type="Rhea" id="RHEA-COMP:10000"/>
        <dbReference type="Rhea" id="RHEA-COMP:10001"/>
        <dbReference type="ChEBI" id="CHEBI:15378"/>
        <dbReference type="ChEBI" id="CHEBI:33737"/>
        <dbReference type="ChEBI" id="CHEBI:33738"/>
        <dbReference type="ChEBI" id="CHEBI:57783"/>
        <dbReference type="ChEBI" id="CHEBI:58349"/>
        <dbReference type="EC" id="1.18.1.2"/>
    </reaction>
</comment>
<comment type="cofactor">
    <cofactor evidence="1">
        <name>FAD</name>
        <dbReference type="ChEBI" id="CHEBI:57692"/>
    </cofactor>
</comment>
<dbReference type="InterPro" id="IPR017938">
    <property type="entry name" value="Riboflavin_synthase-like_b-brl"/>
</dbReference>
<dbReference type="PROSITE" id="PS51384">
    <property type="entry name" value="FAD_FR"/>
    <property type="match status" value="1"/>
</dbReference>
<dbReference type="Proteomes" id="UP000280395">
    <property type="component" value="Unassembled WGS sequence"/>
</dbReference>
<evidence type="ECO:0000256" key="7">
    <source>
        <dbReference type="ARBA" id="ARBA00022741"/>
    </source>
</evidence>
<reference evidence="13 14" key="1">
    <citation type="submission" date="2018-08" db="EMBL/GenBank/DDBJ databases">
        <title>Recombination of ecologically and evolutionarily significant loci maintains genetic cohesion in the Pseudomonas syringae species complex.</title>
        <authorList>
            <person name="Dillon M."/>
            <person name="Thakur S."/>
            <person name="Almeida R.N.D."/>
            <person name="Weir B.S."/>
            <person name="Guttman D.S."/>
        </authorList>
    </citation>
    <scope>NUCLEOTIDE SEQUENCE [LARGE SCALE GENOMIC DNA]</scope>
    <source>
        <strain evidence="13 14">ICMP 14479</strain>
    </source>
</reference>
<dbReference type="InterPro" id="IPR033892">
    <property type="entry name" value="FNR_bac"/>
</dbReference>
<comment type="caution">
    <text evidence="13">The sequence shown here is derived from an EMBL/GenBank/DDBJ whole genome shotgun (WGS) entry which is preliminary data.</text>
</comment>
<dbReference type="SUPFAM" id="SSF52343">
    <property type="entry name" value="Ferredoxin reductase-like, C-terminal NADP-linked domain"/>
    <property type="match status" value="1"/>
</dbReference>
<dbReference type="InterPro" id="IPR017927">
    <property type="entry name" value="FAD-bd_FR_type"/>
</dbReference>
<dbReference type="CDD" id="cd06195">
    <property type="entry name" value="FNR1"/>
    <property type="match status" value="1"/>
</dbReference>
<comment type="subunit">
    <text evidence="3">Monomer.</text>
</comment>
<dbReference type="GO" id="GO:0034599">
    <property type="term" value="P:cellular response to oxidative stress"/>
    <property type="evidence" value="ECO:0007669"/>
    <property type="project" value="TreeGrafter"/>
</dbReference>
<dbReference type="GO" id="GO:0042167">
    <property type="term" value="P:heme catabolic process"/>
    <property type="evidence" value="ECO:0007669"/>
    <property type="project" value="TreeGrafter"/>
</dbReference>
<dbReference type="PANTHER" id="PTHR47878:SF1">
    <property type="entry name" value="FLAVODOXIN_FERREDOXIN--NADP REDUCTASE"/>
    <property type="match status" value="1"/>
</dbReference>
<evidence type="ECO:0000256" key="1">
    <source>
        <dbReference type="ARBA" id="ARBA00001974"/>
    </source>
</evidence>
<evidence type="ECO:0000256" key="11">
    <source>
        <dbReference type="ARBA" id="ARBA00047776"/>
    </source>
</evidence>
<comment type="similarity">
    <text evidence="2">Belongs to the ferredoxin--NADP reductase type 1 family.</text>
</comment>
<dbReference type="InterPro" id="IPR039261">
    <property type="entry name" value="FNR_nucleotide-bd"/>
</dbReference>
<evidence type="ECO:0000256" key="9">
    <source>
        <dbReference type="ARBA" id="ARBA00022857"/>
    </source>
</evidence>
<proteinExistence type="inferred from homology"/>
<evidence type="ECO:0000256" key="4">
    <source>
        <dbReference type="ARBA" id="ARBA00013223"/>
    </source>
</evidence>
<keyword evidence="10" id="KW-0560">Oxidoreductase</keyword>
<evidence type="ECO:0000256" key="8">
    <source>
        <dbReference type="ARBA" id="ARBA00022827"/>
    </source>
</evidence>
<keyword evidence="8" id="KW-0274">FAD</keyword>
<dbReference type="InterPro" id="IPR001709">
    <property type="entry name" value="Flavoprot_Pyr_Nucl_cyt_Rdtase"/>
</dbReference>
<dbReference type="Pfam" id="PF00970">
    <property type="entry name" value="FAD_binding_6"/>
    <property type="match status" value="1"/>
</dbReference>
<dbReference type="InterPro" id="IPR008333">
    <property type="entry name" value="Cbr1-like_FAD-bd_dom"/>
</dbReference>
<dbReference type="Gene3D" id="3.40.50.80">
    <property type="entry name" value="Nucleotide-binding domain of ferredoxin-NADP reductase (FNR) module"/>
    <property type="match status" value="1"/>
</dbReference>
<keyword evidence="6" id="KW-0285">Flavoprotein</keyword>
<sequence length="285" mass="32718">MSPPLECCAIAHPYLWRRPISRSPPYMSNMNHERVLSVHHWNDTLFSFKCTRDPGLRFENGQFVMIGLQQPNGRPLMRAYSIASPNWEEHLEFFSIKVPDGPLTSQLQHLKEGDEIIISKKPTGTLVLDDLKPGKHLYLLSTGTGLAPFMSVIQDPETYERFEKVILCHGVRYVNEVAYREFITEHLPQNEFFGEALRDKLIYYPTVTREPFENEGRLTDLMRSGKLFSDIGLPPINPEDDRAMLCGSPSMLDETSEVLNSFGLKVSPRMREPGDYLIERAFVEK</sequence>
<evidence type="ECO:0000256" key="6">
    <source>
        <dbReference type="ARBA" id="ARBA00022630"/>
    </source>
</evidence>
<dbReference type="Pfam" id="PF00175">
    <property type="entry name" value="NAD_binding_1"/>
    <property type="match status" value="1"/>
</dbReference>
<dbReference type="EMBL" id="RBUA01000332">
    <property type="protein sequence ID" value="RMU62763.1"/>
    <property type="molecule type" value="Genomic_DNA"/>
</dbReference>
<evidence type="ECO:0000256" key="2">
    <source>
        <dbReference type="ARBA" id="ARBA00008312"/>
    </source>
</evidence>
<evidence type="ECO:0000256" key="10">
    <source>
        <dbReference type="ARBA" id="ARBA00023002"/>
    </source>
</evidence>
<dbReference type="Gene3D" id="2.40.30.10">
    <property type="entry name" value="Translation factors"/>
    <property type="match status" value="1"/>
</dbReference>
<accession>A0A3M5VYS6</accession>
<gene>
    <name evidence="13" type="ORF">ALP29_04776</name>
</gene>
<evidence type="ECO:0000313" key="13">
    <source>
        <dbReference type="EMBL" id="RMU62763.1"/>
    </source>
</evidence>
<dbReference type="EC" id="1.18.1.2" evidence="4"/>
<dbReference type="FunFam" id="2.40.30.10:FF:000018">
    <property type="entry name" value="Ferredoxin--NADP(+) reductase"/>
    <property type="match status" value="1"/>
</dbReference>
<feature type="domain" description="FAD-binding FR-type" evidence="12">
    <location>
        <begin position="28"/>
        <end position="129"/>
    </location>
</feature>
<name>A0A3M5VYS6_PSESX</name>
<dbReference type="GO" id="GO:0000166">
    <property type="term" value="F:nucleotide binding"/>
    <property type="evidence" value="ECO:0007669"/>
    <property type="project" value="UniProtKB-KW"/>
</dbReference>
<dbReference type="InterPro" id="IPR051930">
    <property type="entry name" value="FNR_type-1"/>
</dbReference>
<keyword evidence="7" id="KW-0547">Nucleotide-binding</keyword>
<dbReference type="AlphaFoldDB" id="A0A3M5VYS6"/>
<protein>
    <recommendedName>
        <fullName evidence="5">Ferredoxin--NADP reductase</fullName>
        <ecNumber evidence="4">1.18.1.2</ecNumber>
    </recommendedName>
</protein>
<dbReference type="FunFam" id="3.40.50.80:FF:000002">
    <property type="entry name" value="Ferredoxin--NADP reductase"/>
    <property type="match status" value="1"/>
</dbReference>
<organism evidence="13 14">
    <name type="scientific">Pseudomonas syringae pv. avii</name>
    <dbReference type="NCBI Taxonomy" id="663959"/>
    <lineage>
        <taxon>Bacteria</taxon>
        <taxon>Pseudomonadati</taxon>
        <taxon>Pseudomonadota</taxon>
        <taxon>Gammaproteobacteria</taxon>
        <taxon>Pseudomonadales</taxon>
        <taxon>Pseudomonadaceae</taxon>
        <taxon>Pseudomonas</taxon>
        <taxon>Pseudomonas syringae</taxon>
    </lineage>
</organism>
<dbReference type="SUPFAM" id="SSF63380">
    <property type="entry name" value="Riboflavin synthase domain-like"/>
    <property type="match status" value="1"/>
</dbReference>
<evidence type="ECO:0000259" key="12">
    <source>
        <dbReference type="PROSITE" id="PS51384"/>
    </source>
</evidence>